<dbReference type="EMBL" id="BMNQ01000004">
    <property type="protein sequence ID" value="GGJ86277.1"/>
    <property type="molecule type" value="Genomic_DNA"/>
</dbReference>
<evidence type="ECO:0000313" key="2">
    <source>
        <dbReference type="Proteomes" id="UP000658382"/>
    </source>
</evidence>
<reference evidence="1" key="2">
    <citation type="submission" date="2020-09" db="EMBL/GenBank/DDBJ databases">
        <authorList>
            <person name="Sun Q."/>
            <person name="Ohkuma M."/>
        </authorList>
    </citation>
    <scope>NUCLEOTIDE SEQUENCE</scope>
    <source>
        <strain evidence="1">JCM 12580</strain>
    </source>
</reference>
<keyword evidence="2" id="KW-1185">Reference proteome</keyword>
<dbReference type="AlphaFoldDB" id="A0A917PPI6"/>
<gene>
    <name evidence="1" type="ORF">GCM10007063_05960</name>
</gene>
<dbReference type="Proteomes" id="UP000658382">
    <property type="component" value="Unassembled WGS sequence"/>
</dbReference>
<dbReference type="RefSeq" id="WP_188631582.1">
    <property type="nucleotide sequence ID" value="NZ_BMNQ01000004.1"/>
</dbReference>
<proteinExistence type="predicted"/>
<comment type="caution">
    <text evidence="1">The sequence shown here is derived from an EMBL/GenBank/DDBJ whole genome shotgun (WGS) entry which is preliminary data.</text>
</comment>
<name>A0A917PPI6_9BACI</name>
<reference evidence="1" key="1">
    <citation type="journal article" date="2014" name="Int. J. Syst. Evol. Microbiol.">
        <title>Complete genome sequence of Corynebacterium casei LMG S-19264T (=DSM 44701T), isolated from a smear-ripened cheese.</title>
        <authorList>
            <consortium name="US DOE Joint Genome Institute (JGI-PGF)"/>
            <person name="Walter F."/>
            <person name="Albersmeier A."/>
            <person name="Kalinowski J."/>
            <person name="Ruckert C."/>
        </authorList>
    </citation>
    <scope>NUCLEOTIDE SEQUENCE</scope>
    <source>
        <strain evidence="1">JCM 12580</strain>
    </source>
</reference>
<accession>A0A917PPI6</accession>
<evidence type="ECO:0000313" key="1">
    <source>
        <dbReference type="EMBL" id="GGJ86277.1"/>
    </source>
</evidence>
<protein>
    <submittedName>
        <fullName evidence="1">Uncharacterized protein</fullName>
    </submittedName>
</protein>
<organism evidence="1 2">
    <name type="scientific">Lentibacillus kapialis</name>
    <dbReference type="NCBI Taxonomy" id="340214"/>
    <lineage>
        <taxon>Bacteria</taxon>
        <taxon>Bacillati</taxon>
        <taxon>Bacillota</taxon>
        <taxon>Bacilli</taxon>
        <taxon>Bacillales</taxon>
        <taxon>Bacillaceae</taxon>
        <taxon>Lentibacillus</taxon>
    </lineage>
</organism>
<sequence length="76" mass="9252">MPIDEHYEQEDMVMVYDEVDNMIQVALKMKDCAEKGVFIDKDKYMGELESSYQVLKMLNDKKIRRDNNYEQNRQYF</sequence>